<dbReference type="RefSeq" id="WP_098038113.1">
    <property type="nucleotide sequence ID" value="NZ_CWGJ01000011.1"/>
</dbReference>
<accession>A0A0H5DRG0</accession>
<feature type="transmembrane region" description="Helical" evidence="1">
    <location>
        <begin position="98"/>
        <end position="118"/>
    </location>
</feature>
<dbReference type="EMBL" id="CWGJ01000011">
    <property type="protein sequence ID" value="CRX38269.1"/>
    <property type="molecule type" value="Genomic_DNA"/>
</dbReference>
<proteinExistence type="predicted"/>
<evidence type="ECO:0000313" key="3">
    <source>
        <dbReference type="Proteomes" id="UP000220251"/>
    </source>
</evidence>
<dbReference type="OrthoDB" id="21340at2"/>
<keyword evidence="3" id="KW-1185">Reference proteome</keyword>
<reference evidence="3" key="1">
    <citation type="submission" date="2015-06" db="EMBL/GenBank/DDBJ databases">
        <authorList>
            <person name="Bertelli C."/>
        </authorList>
    </citation>
    <scope>NUCLEOTIDE SEQUENCE [LARGE SCALE GENOMIC DNA]</scope>
    <source>
        <strain evidence="3">CRIB-30</strain>
    </source>
</reference>
<name>A0A0H5DRG0_9BACT</name>
<organism evidence="2 3">
    <name type="scientific">Estrella lausannensis</name>
    <dbReference type="NCBI Taxonomy" id="483423"/>
    <lineage>
        <taxon>Bacteria</taxon>
        <taxon>Pseudomonadati</taxon>
        <taxon>Chlamydiota</taxon>
        <taxon>Chlamydiia</taxon>
        <taxon>Parachlamydiales</taxon>
        <taxon>Candidatus Criblamydiaceae</taxon>
        <taxon>Estrella</taxon>
    </lineage>
</organism>
<dbReference type="Proteomes" id="UP000220251">
    <property type="component" value="Unassembled WGS sequence"/>
</dbReference>
<evidence type="ECO:0000256" key="1">
    <source>
        <dbReference type="SAM" id="Phobius"/>
    </source>
</evidence>
<keyword evidence="1" id="KW-0812">Transmembrane</keyword>
<keyword evidence="1" id="KW-1133">Transmembrane helix</keyword>
<protein>
    <submittedName>
        <fullName evidence="2">Conserved putative membrane protein</fullName>
    </submittedName>
</protein>
<keyword evidence="1" id="KW-0472">Membrane</keyword>
<sequence>MLPLYLLITSVVLSSLHAFVAKRADPTKNFTPILLAYLIFFNIGIMGLLGFYGHAFMADEIARLIGWPTGSPFQSEIAAANLSYGVIGVIAPFMKRPFWYATIIGNAVFLIGALVVHIHQYFAFGNIDPYNIGVFVWVDDLIVPLILLFLGMKVSRQD</sequence>
<dbReference type="InterPro" id="IPR046740">
    <property type="entry name" value="DUF6790"/>
</dbReference>
<dbReference type="AlphaFoldDB" id="A0A0H5DRG0"/>
<evidence type="ECO:0000313" key="2">
    <source>
        <dbReference type="EMBL" id="CRX38269.1"/>
    </source>
</evidence>
<feature type="transmembrane region" description="Helical" evidence="1">
    <location>
        <begin position="130"/>
        <end position="150"/>
    </location>
</feature>
<feature type="transmembrane region" description="Helical" evidence="1">
    <location>
        <begin position="34"/>
        <end position="53"/>
    </location>
</feature>
<dbReference type="Pfam" id="PF20589">
    <property type="entry name" value="DUF6790"/>
    <property type="match status" value="1"/>
</dbReference>
<gene>
    <name evidence="2" type="ORF">ELAC_0920</name>
</gene>